<proteinExistence type="inferred from homology"/>
<reference evidence="3 4" key="1">
    <citation type="submission" date="2023-04" db="EMBL/GenBank/DDBJ databases">
        <title>Marinoamorphus aggregata gen. nov., sp. Nov., isolate from tissue of brittle star Ophioplocus japonicus.</title>
        <authorList>
            <person name="Kawano K."/>
            <person name="Sawayama S."/>
            <person name="Nakagawa S."/>
        </authorList>
    </citation>
    <scope>NUCLEOTIDE SEQUENCE [LARGE SCALE GENOMIC DNA]</scope>
    <source>
        <strain evidence="3 4">NKW23</strain>
    </source>
</reference>
<comment type="similarity">
    <text evidence="1">Belongs to the LDH2/MDH2 oxidoreductase family.</text>
</comment>
<dbReference type="PANTHER" id="PTHR11091:SF0">
    <property type="entry name" value="MALATE DEHYDROGENASE"/>
    <property type="match status" value="1"/>
</dbReference>
<dbReference type="Proteomes" id="UP001239909">
    <property type="component" value="Unassembled WGS sequence"/>
</dbReference>
<dbReference type="Pfam" id="PF02615">
    <property type="entry name" value="Ldh_2"/>
    <property type="match status" value="1"/>
</dbReference>
<dbReference type="InterPro" id="IPR003767">
    <property type="entry name" value="Malate/L-lactate_DH-like"/>
</dbReference>
<dbReference type="EMBL" id="BSYI01000051">
    <property type="protein sequence ID" value="GMG85092.1"/>
    <property type="molecule type" value="Genomic_DNA"/>
</dbReference>
<comment type="caution">
    <text evidence="3">The sequence shown here is derived from an EMBL/GenBank/DDBJ whole genome shotgun (WGS) entry which is preliminary data.</text>
</comment>
<name>A0ABQ6LSP3_9RHOB</name>
<organism evidence="3 4">
    <name type="scientific">Paralimibaculum aggregatum</name>
    <dbReference type="NCBI Taxonomy" id="3036245"/>
    <lineage>
        <taxon>Bacteria</taxon>
        <taxon>Pseudomonadati</taxon>
        <taxon>Pseudomonadota</taxon>
        <taxon>Alphaproteobacteria</taxon>
        <taxon>Rhodobacterales</taxon>
        <taxon>Paracoccaceae</taxon>
        <taxon>Paralimibaculum</taxon>
    </lineage>
</organism>
<protein>
    <submittedName>
        <fullName evidence="3">Ldh family oxidoreductase</fullName>
    </submittedName>
</protein>
<keyword evidence="2" id="KW-0560">Oxidoreductase</keyword>
<dbReference type="InterPro" id="IPR036111">
    <property type="entry name" value="Mal/L-sulfo/L-lacto_DH-like_sf"/>
</dbReference>
<evidence type="ECO:0000313" key="4">
    <source>
        <dbReference type="Proteomes" id="UP001239909"/>
    </source>
</evidence>
<gene>
    <name evidence="3" type="ORF">LNKW23_43080</name>
</gene>
<dbReference type="RefSeq" id="WP_285674343.1">
    <property type="nucleotide sequence ID" value="NZ_BSYI01000051.1"/>
</dbReference>
<sequence>MTGTRSKLELRGPRVTIMATEAAARVEAIFRALGASADVARQVGEHLADTSLCGMESHGVMRVLQYAAQIREGDLTAGVAPVCRETELGAHEVDGGGGIGIPAMRLAFDEGCRLAQERGIAAIAIRNCGHTGRHGAFADDAAQSGFLTFLMGGGNRQKWRQVAPHGGARAMLPTNPWCIGAPGGAHGPVVLDFATSKIAGGWIYAARSAGALLPEGCLIDREGRPTRDPEDYFDGGAILPSGGHKGFALALMGELIGEALLGPVSVECNWLLIAIDPARYRSASRLTVVAEEILEELRTCPPAPGFDRVEIPGEREREHRAAAKGAIAIPEATWAQITELARSLGVA</sequence>
<dbReference type="Gene3D" id="3.30.1370.60">
    <property type="entry name" value="Hypothetical oxidoreductase yiak, domain 2"/>
    <property type="match status" value="1"/>
</dbReference>
<evidence type="ECO:0000256" key="2">
    <source>
        <dbReference type="ARBA" id="ARBA00023002"/>
    </source>
</evidence>
<dbReference type="InterPro" id="IPR043144">
    <property type="entry name" value="Mal/L-sulf/L-lact_DH-like_ah"/>
</dbReference>
<dbReference type="SUPFAM" id="SSF89733">
    <property type="entry name" value="L-sulfolactate dehydrogenase-like"/>
    <property type="match status" value="1"/>
</dbReference>
<dbReference type="Gene3D" id="1.10.1530.10">
    <property type="match status" value="1"/>
</dbReference>
<dbReference type="PANTHER" id="PTHR11091">
    <property type="entry name" value="OXIDOREDUCTASE-RELATED"/>
    <property type="match status" value="1"/>
</dbReference>
<dbReference type="InterPro" id="IPR043143">
    <property type="entry name" value="Mal/L-sulf/L-lact_DH-like_NADP"/>
</dbReference>
<keyword evidence="4" id="KW-1185">Reference proteome</keyword>
<evidence type="ECO:0000313" key="3">
    <source>
        <dbReference type="EMBL" id="GMG85092.1"/>
    </source>
</evidence>
<accession>A0ABQ6LSP3</accession>
<evidence type="ECO:0000256" key="1">
    <source>
        <dbReference type="ARBA" id="ARBA00006056"/>
    </source>
</evidence>